<feature type="transmembrane region" description="Helical" evidence="9">
    <location>
        <begin position="345"/>
        <end position="366"/>
    </location>
</feature>
<dbReference type="Pfam" id="PF09594">
    <property type="entry name" value="GT87"/>
    <property type="match status" value="1"/>
</dbReference>
<feature type="transmembrane region" description="Helical" evidence="9">
    <location>
        <begin position="17"/>
        <end position="38"/>
    </location>
</feature>
<evidence type="ECO:0000256" key="1">
    <source>
        <dbReference type="ARBA" id="ARBA00004651"/>
    </source>
</evidence>
<keyword evidence="6 9" id="KW-0472">Membrane</keyword>
<feature type="transmembrane region" description="Helical" evidence="9">
    <location>
        <begin position="184"/>
        <end position="205"/>
    </location>
</feature>
<evidence type="ECO:0000313" key="11">
    <source>
        <dbReference type="Proteomes" id="UP000199055"/>
    </source>
</evidence>
<dbReference type="AlphaFoldDB" id="A0A1H9C7W2"/>
<keyword evidence="2" id="KW-1003">Cell membrane</keyword>
<proteinExistence type="inferred from homology"/>
<dbReference type="GO" id="GO:0005886">
    <property type="term" value="C:plasma membrane"/>
    <property type="evidence" value="ECO:0007669"/>
    <property type="project" value="UniProtKB-SubCell"/>
</dbReference>
<feature type="transmembrane region" description="Helical" evidence="9">
    <location>
        <begin position="301"/>
        <end position="333"/>
    </location>
</feature>
<protein>
    <submittedName>
        <fullName evidence="10">Alpha-1,2-mannosyltransferase</fullName>
    </submittedName>
</protein>
<keyword evidence="10" id="KW-0328">Glycosyltransferase</keyword>
<comment type="similarity">
    <text evidence="7">Belongs to the glycosyltransferase 87 family.</text>
</comment>
<feature type="region of interest" description="Disordered" evidence="8">
    <location>
        <begin position="411"/>
        <end position="457"/>
    </location>
</feature>
<evidence type="ECO:0000256" key="6">
    <source>
        <dbReference type="ARBA" id="ARBA00023136"/>
    </source>
</evidence>
<feature type="compositionally biased region" description="Basic and acidic residues" evidence="8">
    <location>
        <begin position="446"/>
        <end position="457"/>
    </location>
</feature>
<feature type="transmembrane region" description="Helical" evidence="9">
    <location>
        <begin position="83"/>
        <end position="100"/>
    </location>
</feature>
<keyword evidence="3 10" id="KW-0808">Transferase</keyword>
<accession>A0A1H9C7W2</accession>
<gene>
    <name evidence="10" type="ORF">SAMN05216481_10390</name>
</gene>
<keyword evidence="5 9" id="KW-1133">Transmembrane helix</keyword>
<feature type="transmembrane region" description="Helical" evidence="9">
    <location>
        <begin position="275"/>
        <end position="295"/>
    </location>
</feature>
<keyword evidence="11" id="KW-1185">Reference proteome</keyword>
<dbReference type="RefSeq" id="WP_093656997.1">
    <property type="nucleotide sequence ID" value="NZ_FOET01000003.1"/>
</dbReference>
<evidence type="ECO:0000313" key="10">
    <source>
        <dbReference type="EMBL" id="SEP97330.1"/>
    </source>
</evidence>
<evidence type="ECO:0000256" key="2">
    <source>
        <dbReference type="ARBA" id="ARBA00022475"/>
    </source>
</evidence>
<evidence type="ECO:0000256" key="7">
    <source>
        <dbReference type="ARBA" id="ARBA00024033"/>
    </source>
</evidence>
<dbReference type="InterPro" id="IPR018584">
    <property type="entry name" value="GT87"/>
</dbReference>
<evidence type="ECO:0000256" key="8">
    <source>
        <dbReference type="SAM" id="MobiDB-lite"/>
    </source>
</evidence>
<dbReference type="Proteomes" id="UP000199055">
    <property type="component" value="Unassembled WGS sequence"/>
</dbReference>
<evidence type="ECO:0000256" key="3">
    <source>
        <dbReference type="ARBA" id="ARBA00022679"/>
    </source>
</evidence>
<dbReference type="STRING" id="403935.SAMN05216481_10390"/>
<feature type="transmembrane region" description="Helical" evidence="9">
    <location>
        <begin position="142"/>
        <end position="172"/>
    </location>
</feature>
<sequence>MTPTPVSPGRRGDRRTLLTWSAVVAVSVALALAASWIYTRDDYWSQRWTVDLTVYLASGETVREGASLYDLVIISPLYGEMPYLYPPLTALLFFVPLSFLPVGAASLVWNSASLVALGAVVWLSLGIAGVRDDRTRSVLTVVGLVLAACLLPVRIQLIAGQINMFLLLLVLLDFSRRSDRLRGVGIGIAAGLKITPLIFIVYLLVTRRWAAARNALAAFLATVAVGFLVLPEDAARYWGGLVFHSSRAGGVFDTPNQSLAGAMARALSSEQFTSWWLLVMAVVGLWGTAVALFAFRRGSDLLGFSAIAVTGLLVSPVSWEHHWVYVIPLLVWLAVRSHRTRSLPLAAATAVLVAVFTVRVFMLVGIQESPPAPMALAAWEQVVAAAYPLTGLALLALGPLWIRRNLPDADGAAPPASPAPSVSSADGTGHGAGPGRAPEGAGKGGDTVHERAGAGTT</sequence>
<dbReference type="EMBL" id="FOET01000003">
    <property type="protein sequence ID" value="SEP97330.1"/>
    <property type="molecule type" value="Genomic_DNA"/>
</dbReference>
<comment type="subcellular location">
    <subcellularLocation>
        <location evidence="1">Cell membrane</location>
        <topology evidence="1">Multi-pass membrane protein</topology>
    </subcellularLocation>
</comment>
<feature type="transmembrane region" description="Helical" evidence="9">
    <location>
        <begin position="378"/>
        <end position="397"/>
    </location>
</feature>
<name>A0A1H9C7W2_9ACTN</name>
<feature type="transmembrane region" description="Helical" evidence="9">
    <location>
        <begin position="107"/>
        <end position="130"/>
    </location>
</feature>
<dbReference type="GO" id="GO:0016758">
    <property type="term" value="F:hexosyltransferase activity"/>
    <property type="evidence" value="ECO:0007669"/>
    <property type="project" value="InterPro"/>
</dbReference>
<feature type="transmembrane region" description="Helical" evidence="9">
    <location>
        <begin position="211"/>
        <end position="230"/>
    </location>
</feature>
<keyword evidence="4 9" id="KW-0812">Transmembrane</keyword>
<organism evidence="10 11">
    <name type="scientific">Streptomyces radiopugnans</name>
    <dbReference type="NCBI Taxonomy" id="403935"/>
    <lineage>
        <taxon>Bacteria</taxon>
        <taxon>Bacillati</taxon>
        <taxon>Actinomycetota</taxon>
        <taxon>Actinomycetes</taxon>
        <taxon>Kitasatosporales</taxon>
        <taxon>Streptomycetaceae</taxon>
        <taxon>Streptomyces</taxon>
    </lineage>
</organism>
<feature type="compositionally biased region" description="Low complexity" evidence="8">
    <location>
        <begin position="411"/>
        <end position="426"/>
    </location>
</feature>
<evidence type="ECO:0000256" key="5">
    <source>
        <dbReference type="ARBA" id="ARBA00022989"/>
    </source>
</evidence>
<evidence type="ECO:0000256" key="9">
    <source>
        <dbReference type="SAM" id="Phobius"/>
    </source>
</evidence>
<evidence type="ECO:0000256" key="4">
    <source>
        <dbReference type="ARBA" id="ARBA00022692"/>
    </source>
</evidence>
<reference evidence="10 11" key="1">
    <citation type="submission" date="2016-10" db="EMBL/GenBank/DDBJ databases">
        <authorList>
            <person name="de Groot N.N."/>
        </authorList>
    </citation>
    <scope>NUCLEOTIDE SEQUENCE [LARGE SCALE GENOMIC DNA]</scope>
    <source>
        <strain evidence="10 11">CGMCC 4.3519</strain>
    </source>
</reference>